<dbReference type="EMBL" id="AP019368">
    <property type="protein sequence ID" value="BBH51895.1"/>
    <property type="molecule type" value="Genomic_DNA"/>
</dbReference>
<dbReference type="Gene3D" id="2.40.50.140">
    <property type="entry name" value="Nucleic acid-binding proteins"/>
    <property type="match status" value="1"/>
</dbReference>
<dbReference type="PANTHER" id="PTHR34128">
    <property type="entry name" value="CYTOCHROME C-TYPE BIOGENESIS PROTEIN CCME HOMOLOG, MITOCHONDRIAL"/>
    <property type="match status" value="1"/>
</dbReference>
<name>A0A4P2VRT0_FLUSA</name>
<dbReference type="PANTHER" id="PTHR34128:SF2">
    <property type="entry name" value="CYTOCHROME C-TYPE BIOGENESIS PROTEIN CCME HOMOLOG, MITOCHONDRIAL"/>
    <property type="match status" value="1"/>
</dbReference>
<keyword evidence="2 10" id="KW-0349">Heme</keyword>
<feature type="binding site" description="covalent" evidence="10">
    <location>
        <position position="130"/>
    </location>
    <ligand>
        <name>heme</name>
        <dbReference type="ChEBI" id="CHEBI:30413"/>
    </ligand>
</feature>
<evidence type="ECO:0000256" key="2">
    <source>
        <dbReference type="ARBA" id="ARBA00022617"/>
    </source>
</evidence>
<dbReference type="Proteomes" id="UP000291236">
    <property type="component" value="Chromosome"/>
</dbReference>
<dbReference type="GO" id="GO:0005886">
    <property type="term" value="C:plasma membrane"/>
    <property type="evidence" value="ECO:0007669"/>
    <property type="project" value="InterPro"/>
</dbReference>
<evidence type="ECO:0000256" key="4">
    <source>
        <dbReference type="ARBA" id="ARBA00022723"/>
    </source>
</evidence>
<organism evidence="11 12">
    <name type="scientific">Fluviispira sanaruensis</name>
    <dbReference type="NCBI Taxonomy" id="2493639"/>
    <lineage>
        <taxon>Bacteria</taxon>
        <taxon>Pseudomonadati</taxon>
        <taxon>Bdellovibrionota</taxon>
        <taxon>Oligoflexia</taxon>
        <taxon>Silvanigrellales</taxon>
        <taxon>Silvanigrellaceae</taxon>
        <taxon>Fluviispira</taxon>
    </lineage>
</organism>
<evidence type="ECO:0000256" key="10">
    <source>
        <dbReference type="PIRSR" id="PIRSR604329-50"/>
    </source>
</evidence>
<keyword evidence="7" id="KW-1133">Transmembrane helix</keyword>
<evidence type="ECO:0000256" key="9">
    <source>
        <dbReference type="ARBA" id="ARBA00023136"/>
    </source>
</evidence>
<keyword evidence="3" id="KW-0812">Transmembrane</keyword>
<dbReference type="InterPro" id="IPR012340">
    <property type="entry name" value="NA-bd_OB-fold"/>
</dbReference>
<proteinExistence type="predicted"/>
<keyword evidence="4 10" id="KW-0479">Metal-binding</keyword>
<evidence type="ECO:0000313" key="11">
    <source>
        <dbReference type="EMBL" id="BBH51895.1"/>
    </source>
</evidence>
<dbReference type="GO" id="GO:0017003">
    <property type="term" value="P:protein-heme linkage"/>
    <property type="evidence" value="ECO:0007669"/>
    <property type="project" value="InterPro"/>
</dbReference>
<dbReference type="Pfam" id="PF03100">
    <property type="entry name" value="CcmE"/>
    <property type="match status" value="1"/>
</dbReference>
<dbReference type="InterPro" id="IPR036127">
    <property type="entry name" value="CcmE-like_sf"/>
</dbReference>
<reference evidence="11 12" key="1">
    <citation type="submission" date="2018-12" db="EMBL/GenBank/DDBJ databases">
        <title>Rubrispira sanarue gen. nov., sp., nov., a member of the order Silvanigrellales, isolated from a brackish lake in Hamamatsu Japan.</title>
        <authorList>
            <person name="Maejima Y."/>
            <person name="Iino T."/>
            <person name="Muraguchi Y."/>
            <person name="Fukuda K."/>
            <person name="Nojiri H."/>
            <person name="Ohkuma M."/>
            <person name="Moriuchi R."/>
            <person name="Dohra H."/>
            <person name="Kimbara K."/>
            <person name="Shintani M."/>
        </authorList>
    </citation>
    <scope>NUCLEOTIDE SEQUENCE [LARGE SCALE GENOMIC DNA]</scope>
    <source>
        <strain evidence="11 12">RF1110005</strain>
    </source>
</reference>
<dbReference type="GO" id="GO:0017004">
    <property type="term" value="P:cytochrome complex assembly"/>
    <property type="evidence" value="ECO:0007669"/>
    <property type="project" value="UniProtKB-KW"/>
</dbReference>
<accession>A0A4P2VRT0</accession>
<dbReference type="OrthoDB" id="9793584at2"/>
<dbReference type="InterPro" id="IPR004329">
    <property type="entry name" value="CcmE"/>
</dbReference>
<evidence type="ECO:0000256" key="8">
    <source>
        <dbReference type="ARBA" id="ARBA00023004"/>
    </source>
</evidence>
<keyword evidence="12" id="KW-1185">Reference proteome</keyword>
<dbReference type="SUPFAM" id="SSF82093">
    <property type="entry name" value="Heme chaperone CcmE"/>
    <property type="match status" value="1"/>
</dbReference>
<protein>
    <submittedName>
        <fullName evidence="11">Cytochrome c maturation protein CcmE</fullName>
    </submittedName>
</protein>
<dbReference type="GO" id="GO:0020037">
    <property type="term" value="F:heme binding"/>
    <property type="evidence" value="ECO:0007669"/>
    <property type="project" value="InterPro"/>
</dbReference>
<dbReference type="AlphaFoldDB" id="A0A4P2VRT0"/>
<dbReference type="GO" id="GO:0046872">
    <property type="term" value="F:metal ion binding"/>
    <property type="evidence" value="ECO:0007669"/>
    <property type="project" value="UniProtKB-KW"/>
</dbReference>
<dbReference type="KEGG" id="sbf:JCM31447_311700"/>
<evidence type="ECO:0000256" key="6">
    <source>
        <dbReference type="ARBA" id="ARBA00022968"/>
    </source>
</evidence>
<evidence type="ECO:0000256" key="3">
    <source>
        <dbReference type="ARBA" id="ARBA00022692"/>
    </source>
</evidence>
<evidence type="ECO:0000256" key="1">
    <source>
        <dbReference type="ARBA" id="ARBA00004370"/>
    </source>
</evidence>
<sequence>MKLNGGQIAGILIVVGSLGLITYQATRSESTVTFFTPAEVYANPLKFEGKLFRVSGLVQKGTKTWDAQTNDLNFQITDLEGHDFNVHYKGIPPDLFKEGQGVVVEGKLYSKTGMLKKDNLIQANLLMVKHSEVYDTKEDHTKLKEAKLLDSILKDQKIAGTEIKTQAKSH</sequence>
<keyword evidence="9" id="KW-0472">Membrane</keyword>
<evidence type="ECO:0000256" key="7">
    <source>
        <dbReference type="ARBA" id="ARBA00022989"/>
    </source>
</evidence>
<keyword evidence="8 10" id="KW-0408">Iron</keyword>
<evidence type="ECO:0000256" key="5">
    <source>
        <dbReference type="ARBA" id="ARBA00022748"/>
    </source>
</evidence>
<dbReference type="RefSeq" id="WP_130605864.1">
    <property type="nucleotide sequence ID" value="NZ_AP019368.1"/>
</dbReference>
<feature type="binding site" description="axial binding residue" evidence="10">
    <location>
        <position position="134"/>
    </location>
    <ligand>
        <name>heme</name>
        <dbReference type="ChEBI" id="CHEBI:30413"/>
    </ligand>
    <ligandPart>
        <name>Fe</name>
        <dbReference type="ChEBI" id="CHEBI:18248"/>
    </ligandPart>
</feature>
<keyword evidence="5" id="KW-0201">Cytochrome c-type biogenesis</keyword>
<comment type="subcellular location">
    <subcellularLocation>
        <location evidence="1">Membrane</location>
    </subcellularLocation>
</comment>
<keyword evidence="6" id="KW-0735">Signal-anchor</keyword>
<gene>
    <name evidence="11" type="ORF">JCM31447_311700</name>
</gene>
<evidence type="ECO:0000313" key="12">
    <source>
        <dbReference type="Proteomes" id="UP000291236"/>
    </source>
</evidence>